<evidence type="ECO:0000259" key="12">
    <source>
        <dbReference type="Pfam" id="PF01225"/>
    </source>
</evidence>
<dbReference type="Pfam" id="PF08245">
    <property type="entry name" value="Mur_ligase_M"/>
    <property type="match status" value="1"/>
</dbReference>
<dbReference type="GO" id="GO:0071555">
    <property type="term" value="P:cell wall organization"/>
    <property type="evidence" value="ECO:0007669"/>
    <property type="project" value="UniProtKB-KW"/>
</dbReference>
<dbReference type="SUPFAM" id="SSF53623">
    <property type="entry name" value="MurD-like peptide ligases, catalytic domain"/>
    <property type="match status" value="1"/>
</dbReference>
<keyword evidence="3 10" id="KW-0132">Cell division</keyword>
<evidence type="ECO:0000259" key="13">
    <source>
        <dbReference type="Pfam" id="PF02875"/>
    </source>
</evidence>
<comment type="function">
    <text evidence="10 11">Involved in cell wall formation. Catalyzes the final step in the synthesis of UDP-N-acetylmuramoyl-pentapeptide, the precursor of murein.</text>
</comment>
<accession>A0AAF0I5U8</accession>
<reference evidence="15" key="1">
    <citation type="submission" date="2022-10" db="EMBL/GenBank/DDBJ databases">
        <title>Vagococcus sp. isolated from poultry meat.</title>
        <authorList>
            <person name="Johansson P."/>
            <person name="Bjorkroth J."/>
        </authorList>
    </citation>
    <scope>NUCLEOTIDE SEQUENCE</scope>
    <source>
        <strain evidence="15">STAA11</strain>
    </source>
</reference>
<evidence type="ECO:0000256" key="9">
    <source>
        <dbReference type="ARBA" id="ARBA00023316"/>
    </source>
</evidence>
<dbReference type="PANTHER" id="PTHR43024:SF1">
    <property type="entry name" value="UDP-N-ACETYLMURAMOYL-TRIPEPTIDE--D-ALANYL-D-ALANINE LIGASE"/>
    <property type="match status" value="1"/>
</dbReference>
<dbReference type="SUPFAM" id="SSF53244">
    <property type="entry name" value="MurD-like peptide ligases, peptide-binding domain"/>
    <property type="match status" value="1"/>
</dbReference>
<keyword evidence="6 10" id="KW-0133">Cell shape</keyword>
<keyword evidence="4 10" id="KW-0547">Nucleotide-binding</keyword>
<comment type="similarity">
    <text evidence="10">Belongs to the MurCDEF family. MurF subfamily.</text>
</comment>
<dbReference type="AlphaFoldDB" id="A0AAF0I5U8"/>
<dbReference type="RefSeq" id="WP_275468986.1">
    <property type="nucleotide sequence ID" value="NZ_CP110232.1"/>
</dbReference>
<keyword evidence="5 10" id="KW-0067">ATP-binding</keyword>
<dbReference type="NCBIfam" id="TIGR01143">
    <property type="entry name" value="murF"/>
    <property type="match status" value="1"/>
</dbReference>
<dbReference type="InterPro" id="IPR036615">
    <property type="entry name" value="Mur_ligase_C_dom_sf"/>
</dbReference>
<evidence type="ECO:0000256" key="6">
    <source>
        <dbReference type="ARBA" id="ARBA00022960"/>
    </source>
</evidence>
<dbReference type="EC" id="6.3.2.10" evidence="10 11"/>
<comment type="catalytic activity">
    <reaction evidence="11">
        <text>D-alanyl-D-alanine + UDP-N-acetyl-alpha-D-muramoyl-L-alanyl-gamma-D-glutamyl-meso-2,6-diaminopimelate + ATP = UDP-N-acetyl-alpha-D-muramoyl-L-alanyl-gamma-D-glutamyl-meso-2,6-diaminopimeloyl-D-alanyl-D-alanine + ADP + phosphate + H(+)</text>
        <dbReference type="Rhea" id="RHEA:28374"/>
        <dbReference type="ChEBI" id="CHEBI:15378"/>
        <dbReference type="ChEBI" id="CHEBI:30616"/>
        <dbReference type="ChEBI" id="CHEBI:43474"/>
        <dbReference type="ChEBI" id="CHEBI:57822"/>
        <dbReference type="ChEBI" id="CHEBI:61386"/>
        <dbReference type="ChEBI" id="CHEBI:83905"/>
        <dbReference type="ChEBI" id="CHEBI:456216"/>
        <dbReference type="EC" id="6.3.2.10"/>
    </reaction>
</comment>
<keyword evidence="7 10" id="KW-0573">Peptidoglycan synthesis</keyword>
<gene>
    <name evidence="10" type="primary">murF</name>
    <name evidence="15" type="ORF">OL234_09495</name>
</gene>
<dbReference type="GO" id="GO:0047480">
    <property type="term" value="F:UDP-N-acetylmuramoyl-tripeptide-D-alanyl-D-alanine ligase activity"/>
    <property type="evidence" value="ECO:0007669"/>
    <property type="project" value="UniProtKB-UniRule"/>
</dbReference>
<comment type="pathway">
    <text evidence="10 11">Cell wall biogenesis; peptidoglycan biosynthesis.</text>
</comment>
<dbReference type="PANTHER" id="PTHR43024">
    <property type="entry name" value="UDP-N-ACETYLMURAMOYL-TRIPEPTIDE--D-ALANYL-D-ALANINE LIGASE"/>
    <property type="match status" value="1"/>
</dbReference>
<sequence length="459" mass="50471">MELKIREVAEWIGAKNEWEKWGDLSFNSVEFDTRKVSTGTLFVPLQGGQRDGHDFFEVAREKGAVVSLFAENIEEIPGDFPILIVEDTLVAFQKLAQYYLEKIGVKVIGVTGSNGKTTTKDMVESVLAQGFKTYKTQGNYNNHIGLPYTILSMPVDTEMLVLEMGMDHFGEIEVLSKLATPDIAAITMIGESHLEFLGTRKGIAQAKMEIVAGLKPQGLLIVPGDEPLLTSFLEGVSQEVVTFGLEDGNQITAKIKHETRTTTTFTVNKLDNSEVTIPVLGSYNVKNALIAITIGQYVGLTDSQIIKGLALLNLTQSRTEWLKATNGAEILSDVYNANPTAMSLVIQAFEGLETIGKKMVVLADMGELGEQSKELHESIAAYLNPETIQEVYLYGTQMAALKEKLVTKYAPAKLHYYPVEAKSTLLADVEESLTSDDMLMLKGSNSMKLIEIVEKITEN</sequence>
<keyword evidence="9 10" id="KW-0961">Cell wall biogenesis/degradation</keyword>
<dbReference type="InterPro" id="IPR035911">
    <property type="entry name" value="MurE/MurF_N"/>
</dbReference>
<dbReference type="GO" id="GO:0005524">
    <property type="term" value="F:ATP binding"/>
    <property type="evidence" value="ECO:0007669"/>
    <property type="project" value="UniProtKB-UniRule"/>
</dbReference>
<evidence type="ECO:0000256" key="5">
    <source>
        <dbReference type="ARBA" id="ARBA00022840"/>
    </source>
</evidence>
<keyword evidence="16" id="KW-1185">Reference proteome</keyword>
<keyword evidence="8 10" id="KW-0131">Cell cycle</keyword>
<dbReference type="Pfam" id="PF01225">
    <property type="entry name" value="Mur_ligase"/>
    <property type="match status" value="1"/>
</dbReference>
<comment type="catalytic activity">
    <reaction evidence="10">
        <text>UDP-N-acetyl-alpha-D-muramoyl-L-alanyl-gamma-D-glutamyl-L-lysine + D-alanyl-D-alanine + ATP = UDP-N-acetyl-alpha-D-muramoyl-L-alanyl-gamma-D-glutamyl-L-lysyl-D-alanyl-D-alanine + ADP + phosphate + H(+)</text>
        <dbReference type="Rhea" id="RHEA:16085"/>
        <dbReference type="ChEBI" id="CHEBI:15378"/>
        <dbReference type="ChEBI" id="CHEBI:30616"/>
        <dbReference type="ChEBI" id="CHEBI:43474"/>
        <dbReference type="ChEBI" id="CHEBI:57822"/>
        <dbReference type="ChEBI" id="CHEBI:70758"/>
        <dbReference type="ChEBI" id="CHEBI:83903"/>
        <dbReference type="ChEBI" id="CHEBI:456216"/>
        <dbReference type="EC" id="6.3.2.10"/>
    </reaction>
</comment>
<dbReference type="InterPro" id="IPR000713">
    <property type="entry name" value="Mur_ligase_N"/>
</dbReference>
<proteinExistence type="inferred from homology"/>
<dbReference type="InterPro" id="IPR005863">
    <property type="entry name" value="UDP-N-AcMur_synth"/>
</dbReference>
<dbReference type="InterPro" id="IPR036565">
    <property type="entry name" value="Mur-like_cat_sf"/>
</dbReference>
<dbReference type="GO" id="GO:0005737">
    <property type="term" value="C:cytoplasm"/>
    <property type="evidence" value="ECO:0007669"/>
    <property type="project" value="UniProtKB-SubCell"/>
</dbReference>
<dbReference type="GO" id="GO:0008360">
    <property type="term" value="P:regulation of cell shape"/>
    <property type="evidence" value="ECO:0007669"/>
    <property type="project" value="UniProtKB-KW"/>
</dbReference>
<dbReference type="GO" id="GO:0009252">
    <property type="term" value="P:peptidoglycan biosynthetic process"/>
    <property type="evidence" value="ECO:0007669"/>
    <property type="project" value="UniProtKB-UniRule"/>
</dbReference>
<feature type="binding site" evidence="10">
    <location>
        <begin position="112"/>
        <end position="118"/>
    </location>
    <ligand>
        <name>ATP</name>
        <dbReference type="ChEBI" id="CHEBI:30616"/>
    </ligand>
</feature>
<comment type="subcellular location">
    <subcellularLocation>
        <location evidence="10 11">Cytoplasm</location>
    </subcellularLocation>
</comment>
<evidence type="ECO:0000256" key="2">
    <source>
        <dbReference type="ARBA" id="ARBA00022598"/>
    </source>
</evidence>
<dbReference type="Gene3D" id="3.40.1390.10">
    <property type="entry name" value="MurE/MurF, N-terminal domain"/>
    <property type="match status" value="1"/>
</dbReference>
<dbReference type="InterPro" id="IPR013221">
    <property type="entry name" value="Mur_ligase_cen"/>
</dbReference>
<dbReference type="Pfam" id="PF02875">
    <property type="entry name" value="Mur_ligase_C"/>
    <property type="match status" value="1"/>
</dbReference>
<dbReference type="GO" id="GO:0051301">
    <property type="term" value="P:cell division"/>
    <property type="evidence" value="ECO:0007669"/>
    <property type="project" value="UniProtKB-KW"/>
</dbReference>
<keyword evidence="1 10" id="KW-0963">Cytoplasm</keyword>
<dbReference type="Proteomes" id="UP001179647">
    <property type="component" value="Chromosome"/>
</dbReference>
<keyword evidence="2 10" id="KW-0436">Ligase</keyword>
<dbReference type="KEGG" id="vie:OL234_09495"/>
<evidence type="ECO:0000256" key="10">
    <source>
        <dbReference type="HAMAP-Rule" id="MF_02019"/>
    </source>
</evidence>
<dbReference type="EMBL" id="CP110232">
    <property type="protein sequence ID" value="WEG73183.1"/>
    <property type="molecule type" value="Genomic_DNA"/>
</dbReference>
<protein>
    <recommendedName>
        <fullName evidence="10 11">UDP-N-acetylmuramoyl-tripeptide--D-alanyl-D-alanine ligase</fullName>
        <ecNumber evidence="10 11">6.3.2.10</ecNumber>
    </recommendedName>
    <alternativeName>
        <fullName evidence="10">D-alanyl-D-alanine-adding enzyme</fullName>
    </alternativeName>
</protein>
<evidence type="ECO:0000256" key="7">
    <source>
        <dbReference type="ARBA" id="ARBA00022984"/>
    </source>
</evidence>
<dbReference type="HAMAP" id="MF_02019">
    <property type="entry name" value="MurF"/>
    <property type="match status" value="1"/>
</dbReference>
<dbReference type="SUPFAM" id="SSF63418">
    <property type="entry name" value="MurE/MurF N-terminal domain"/>
    <property type="match status" value="1"/>
</dbReference>
<organism evidence="15 16">
    <name type="scientific">Vagococcus intermedius</name>
    <dbReference type="NCBI Taxonomy" id="2991418"/>
    <lineage>
        <taxon>Bacteria</taxon>
        <taxon>Bacillati</taxon>
        <taxon>Bacillota</taxon>
        <taxon>Bacilli</taxon>
        <taxon>Lactobacillales</taxon>
        <taxon>Enterococcaceae</taxon>
        <taxon>Vagococcus</taxon>
    </lineage>
</organism>
<feature type="domain" description="Mur ligase C-terminal" evidence="13">
    <location>
        <begin position="318"/>
        <end position="444"/>
    </location>
</feature>
<evidence type="ECO:0000256" key="4">
    <source>
        <dbReference type="ARBA" id="ARBA00022741"/>
    </source>
</evidence>
<dbReference type="InterPro" id="IPR004101">
    <property type="entry name" value="Mur_ligase_C"/>
</dbReference>
<dbReference type="InterPro" id="IPR051046">
    <property type="entry name" value="MurCDEF_CellWall_CoF430Synth"/>
</dbReference>
<dbReference type="Gene3D" id="3.40.1190.10">
    <property type="entry name" value="Mur-like, catalytic domain"/>
    <property type="match status" value="1"/>
</dbReference>
<evidence type="ECO:0000256" key="3">
    <source>
        <dbReference type="ARBA" id="ARBA00022618"/>
    </source>
</evidence>
<evidence type="ECO:0000313" key="15">
    <source>
        <dbReference type="EMBL" id="WEG73183.1"/>
    </source>
</evidence>
<evidence type="ECO:0000259" key="14">
    <source>
        <dbReference type="Pfam" id="PF08245"/>
    </source>
</evidence>
<dbReference type="Gene3D" id="3.90.190.20">
    <property type="entry name" value="Mur ligase, C-terminal domain"/>
    <property type="match status" value="1"/>
</dbReference>
<feature type="domain" description="Mur ligase N-terminal catalytic" evidence="12">
    <location>
        <begin position="28"/>
        <end position="72"/>
    </location>
</feature>
<evidence type="ECO:0000313" key="16">
    <source>
        <dbReference type="Proteomes" id="UP001179647"/>
    </source>
</evidence>
<evidence type="ECO:0000256" key="11">
    <source>
        <dbReference type="RuleBase" id="RU004136"/>
    </source>
</evidence>
<name>A0AAF0I5U8_9ENTE</name>
<feature type="domain" description="Mur ligase central" evidence="14">
    <location>
        <begin position="110"/>
        <end position="294"/>
    </location>
</feature>
<evidence type="ECO:0000256" key="1">
    <source>
        <dbReference type="ARBA" id="ARBA00022490"/>
    </source>
</evidence>
<evidence type="ECO:0000256" key="8">
    <source>
        <dbReference type="ARBA" id="ARBA00023306"/>
    </source>
</evidence>